<dbReference type="OrthoDB" id="548795at2759"/>
<name>A0A6P4I3R8_DROKI</name>
<sequence length="469" mass="53800">MSGYRNPSITARQRQSRCARMTRHSIFTMKRPIAFQVRKSLVEYVDMELAEMDTSVFYQRIFILAKNAHLTPEETEPESEPEPAQVDQSEAVPLTQPTLEFKEDMIIPMDDVSLSTEEAEEEASLELPSEVNRTSGDQDHEVLTHTFRFSGQETAEEEFVSEEEQQSTRVTGTGKPKDFCDIFIEVLEQLHKQCKEVAITPDPICGLYLYMGEYSLLMLEGSEDMVGCFTQALAKCCNTYWQTNRVFQIEDHITELYTKELIFRRLPAVYLNEKFPTSTPTDEYLMGKQHLIIKDKLHTICRMIWEGEQRETLETRGGSVYDSLEDEEDQTLAKSKSHLLSIDQMPMDIYRKHLPEIQRIDLVLASTRFYYELDGFSKLFGQVPFARDEEGHFWPIPNNYTPPNIFRRTPYDINLTFADYALAASKKRSMSLGSENSGGEEAAEEGAAKEEGADKEEEAAKEETPPKAE</sequence>
<protein>
    <submittedName>
        <fullName evidence="3">Uncharacterized protein</fullName>
    </submittedName>
</protein>
<dbReference type="Proteomes" id="UP001652661">
    <property type="component" value="Chromosome 3L"/>
</dbReference>
<feature type="region of interest" description="Disordered" evidence="1">
    <location>
        <begin position="428"/>
        <end position="469"/>
    </location>
</feature>
<dbReference type="OMA" id="MDTSVFY"/>
<feature type="region of interest" description="Disordered" evidence="1">
    <location>
        <begin position="114"/>
        <end position="136"/>
    </location>
</feature>
<evidence type="ECO:0000256" key="1">
    <source>
        <dbReference type="SAM" id="MobiDB-lite"/>
    </source>
</evidence>
<gene>
    <name evidence="3" type="primary">LOC108075038</name>
</gene>
<reference evidence="3" key="1">
    <citation type="submission" date="2025-08" db="UniProtKB">
        <authorList>
            <consortium name="RefSeq"/>
        </authorList>
    </citation>
    <scope>IDENTIFICATION</scope>
    <source>
        <strain evidence="3">14028-0561.14</strain>
        <tissue evidence="3">Whole fly</tissue>
    </source>
</reference>
<organism evidence="2 3">
    <name type="scientific">Drosophila kikkawai</name>
    <name type="common">Fruit fly</name>
    <dbReference type="NCBI Taxonomy" id="30033"/>
    <lineage>
        <taxon>Eukaryota</taxon>
        <taxon>Metazoa</taxon>
        <taxon>Ecdysozoa</taxon>
        <taxon>Arthropoda</taxon>
        <taxon>Hexapoda</taxon>
        <taxon>Insecta</taxon>
        <taxon>Pterygota</taxon>
        <taxon>Neoptera</taxon>
        <taxon>Endopterygota</taxon>
        <taxon>Diptera</taxon>
        <taxon>Brachycera</taxon>
        <taxon>Muscomorpha</taxon>
        <taxon>Ephydroidea</taxon>
        <taxon>Drosophilidae</taxon>
        <taxon>Drosophila</taxon>
        <taxon>Sophophora</taxon>
    </lineage>
</organism>
<dbReference type="GeneID" id="108075038"/>
<evidence type="ECO:0000313" key="2">
    <source>
        <dbReference type="Proteomes" id="UP001652661"/>
    </source>
</evidence>
<keyword evidence="2" id="KW-1185">Reference proteome</keyword>
<accession>A0A6P4I3R8</accession>
<proteinExistence type="predicted"/>
<evidence type="ECO:0000313" key="3">
    <source>
        <dbReference type="RefSeq" id="XP_017022795.1"/>
    </source>
</evidence>
<dbReference type="RefSeq" id="XP_017022795.1">
    <property type="nucleotide sequence ID" value="XM_017167306.3"/>
</dbReference>
<dbReference type="AlphaFoldDB" id="A0A6P4I3R8"/>